<evidence type="ECO:0000313" key="3">
    <source>
        <dbReference type="EMBL" id="KRX00696.1"/>
    </source>
</evidence>
<keyword evidence="4" id="KW-1185">Reference proteome</keyword>
<feature type="binding site" evidence="1">
    <location>
        <position position="214"/>
    </location>
    <ligand>
        <name>ATP</name>
        <dbReference type="ChEBI" id="CHEBI:30616"/>
    </ligand>
</feature>
<keyword evidence="1" id="KW-0547">Nucleotide-binding</keyword>
<accession>A0A0V0QEX7</accession>
<evidence type="ECO:0000256" key="1">
    <source>
        <dbReference type="PROSITE-ProRule" id="PRU10141"/>
    </source>
</evidence>
<dbReference type="InterPro" id="IPR011009">
    <property type="entry name" value="Kinase-like_dom_sf"/>
</dbReference>
<dbReference type="InterPro" id="IPR000719">
    <property type="entry name" value="Prot_kinase_dom"/>
</dbReference>
<keyword evidence="3" id="KW-0418">Kinase</keyword>
<gene>
    <name evidence="3" type="ORF">PPERSA_00923</name>
</gene>
<dbReference type="Gene3D" id="1.10.510.10">
    <property type="entry name" value="Transferase(Phosphotransferase) domain 1"/>
    <property type="match status" value="1"/>
</dbReference>
<name>A0A0V0QEX7_PSEPJ</name>
<keyword evidence="1" id="KW-0067">ATP-binding</keyword>
<dbReference type="SUPFAM" id="SSF56112">
    <property type="entry name" value="Protein kinase-like (PK-like)"/>
    <property type="match status" value="1"/>
</dbReference>
<reference evidence="3 4" key="1">
    <citation type="journal article" date="2015" name="Sci. Rep.">
        <title>Genome of the facultative scuticociliatosis pathogen Pseudocohnilembus persalinus provides insight into its virulence through horizontal gene transfer.</title>
        <authorList>
            <person name="Xiong J."/>
            <person name="Wang G."/>
            <person name="Cheng J."/>
            <person name="Tian M."/>
            <person name="Pan X."/>
            <person name="Warren A."/>
            <person name="Jiang C."/>
            <person name="Yuan D."/>
            <person name="Miao W."/>
        </authorList>
    </citation>
    <scope>NUCLEOTIDE SEQUENCE [LARGE SCALE GENOMIC DNA]</scope>
    <source>
        <strain evidence="3">36N120E</strain>
    </source>
</reference>
<dbReference type="PROSITE" id="PS50011">
    <property type="entry name" value="PROTEIN_KINASE_DOM"/>
    <property type="match status" value="1"/>
</dbReference>
<dbReference type="InterPro" id="IPR017441">
    <property type="entry name" value="Protein_kinase_ATP_BS"/>
</dbReference>
<evidence type="ECO:0000313" key="4">
    <source>
        <dbReference type="Proteomes" id="UP000054937"/>
    </source>
</evidence>
<dbReference type="PROSITE" id="PS00107">
    <property type="entry name" value="PROTEIN_KINASE_ATP"/>
    <property type="match status" value="1"/>
</dbReference>
<dbReference type="AlphaFoldDB" id="A0A0V0QEX7"/>
<feature type="domain" description="Protein kinase" evidence="2">
    <location>
        <begin position="60"/>
        <end position="339"/>
    </location>
</feature>
<keyword evidence="3" id="KW-0808">Transferase</keyword>
<dbReference type="InParanoid" id="A0A0V0QEX7"/>
<organism evidence="3 4">
    <name type="scientific">Pseudocohnilembus persalinus</name>
    <name type="common">Ciliate</name>
    <dbReference type="NCBI Taxonomy" id="266149"/>
    <lineage>
        <taxon>Eukaryota</taxon>
        <taxon>Sar</taxon>
        <taxon>Alveolata</taxon>
        <taxon>Ciliophora</taxon>
        <taxon>Intramacronucleata</taxon>
        <taxon>Oligohymenophorea</taxon>
        <taxon>Scuticociliatia</taxon>
        <taxon>Philasterida</taxon>
        <taxon>Pseudocohnilembidae</taxon>
        <taxon>Pseudocohnilembus</taxon>
    </lineage>
</organism>
<dbReference type="GO" id="GO:0005524">
    <property type="term" value="F:ATP binding"/>
    <property type="evidence" value="ECO:0007669"/>
    <property type="project" value="UniProtKB-UniRule"/>
</dbReference>
<evidence type="ECO:0000259" key="2">
    <source>
        <dbReference type="PROSITE" id="PS50011"/>
    </source>
</evidence>
<dbReference type="OrthoDB" id="1658195at2759"/>
<proteinExistence type="predicted"/>
<dbReference type="EMBL" id="LDAU01000183">
    <property type="protein sequence ID" value="KRX00696.1"/>
    <property type="molecule type" value="Genomic_DNA"/>
</dbReference>
<sequence length="343" mass="40401">MANTYFLLNISLNQIVLYRYFLRLVFRLGEFSVDPFTGQLLFKLSFNQDFYNTENSKFNYDIFFKLVRLAFSTTYYAIDIHLLRILVLSNIITQKQYDQFKKISNYINDKSILYFREISHEASELMKNIIRYLGYMKNNRSLICNVTEELKKLKEMTQIPKGSNQGEGISTLKQWDDFKLQKQDEIGEGGFAKIYRVQGVTDFGESQSLDSIKKAQNEQQNISPAYTLPFASPERFTDEKGYSIDHQSDIFSFGAIISEIIFQKNLLDCKKWNHKIIVKKLQKLQYKILLSNFNIDQAGSKHVLQIIKLIMLLCVHPDKKERPQIEWIIIIFKQLISYLEQLY</sequence>
<dbReference type="InterPro" id="IPR001245">
    <property type="entry name" value="Ser-Thr/Tyr_kinase_cat_dom"/>
</dbReference>
<comment type="caution">
    <text evidence="3">The sequence shown here is derived from an EMBL/GenBank/DDBJ whole genome shotgun (WGS) entry which is preliminary data.</text>
</comment>
<dbReference type="Proteomes" id="UP000054937">
    <property type="component" value="Unassembled WGS sequence"/>
</dbReference>
<protein>
    <submittedName>
        <fullName evidence="3">Protein kinase-like domain</fullName>
    </submittedName>
</protein>
<dbReference type="Pfam" id="PF07714">
    <property type="entry name" value="PK_Tyr_Ser-Thr"/>
    <property type="match status" value="1"/>
</dbReference>
<dbReference type="GO" id="GO:0004672">
    <property type="term" value="F:protein kinase activity"/>
    <property type="evidence" value="ECO:0007669"/>
    <property type="project" value="InterPro"/>
</dbReference>